<dbReference type="SUPFAM" id="SSF48452">
    <property type="entry name" value="TPR-like"/>
    <property type="match status" value="1"/>
</dbReference>
<organism evidence="3 4">
    <name type="scientific">Tepiditoga spiralis</name>
    <dbReference type="NCBI Taxonomy" id="2108365"/>
    <lineage>
        <taxon>Bacteria</taxon>
        <taxon>Thermotogati</taxon>
        <taxon>Thermotogota</taxon>
        <taxon>Thermotogae</taxon>
        <taxon>Petrotogales</taxon>
        <taxon>Petrotogaceae</taxon>
        <taxon>Tepiditoga</taxon>
    </lineage>
</organism>
<keyword evidence="2" id="KW-1133">Transmembrane helix</keyword>
<evidence type="ECO:0000256" key="1">
    <source>
        <dbReference type="SAM" id="Coils"/>
    </source>
</evidence>
<dbReference type="Proteomes" id="UP000516361">
    <property type="component" value="Chromosome"/>
</dbReference>
<protein>
    <submittedName>
        <fullName evidence="3">Uncharacterized protein</fullName>
    </submittedName>
</protein>
<keyword evidence="2" id="KW-0472">Membrane</keyword>
<evidence type="ECO:0000256" key="2">
    <source>
        <dbReference type="SAM" id="Phobius"/>
    </source>
</evidence>
<proteinExistence type="predicted"/>
<dbReference type="KEGG" id="ocy:OSSY52_20850"/>
<evidence type="ECO:0000313" key="3">
    <source>
        <dbReference type="EMBL" id="BBE31944.1"/>
    </source>
</evidence>
<keyword evidence="4" id="KW-1185">Reference proteome</keyword>
<dbReference type="AlphaFoldDB" id="A0A7G1G9M6"/>
<reference evidence="3 4" key="1">
    <citation type="submission" date="2018-06" db="EMBL/GenBank/DDBJ databases">
        <title>Genome sequencing of Oceanotoga sp. sy52.</title>
        <authorList>
            <person name="Mori K."/>
        </authorList>
    </citation>
    <scope>NUCLEOTIDE SEQUENCE [LARGE SCALE GENOMIC DNA]</scope>
    <source>
        <strain evidence="4">sy52</strain>
    </source>
</reference>
<feature type="coiled-coil region" evidence="1">
    <location>
        <begin position="262"/>
        <end position="331"/>
    </location>
</feature>
<keyword evidence="1" id="KW-0175">Coiled coil</keyword>
<keyword evidence="2" id="KW-0812">Transmembrane</keyword>
<name>A0A7G1G9M6_9BACT</name>
<accession>A0A7G1G9M6</accession>
<dbReference type="EMBL" id="AP018712">
    <property type="protein sequence ID" value="BBE31944.1"/>
    <property type="molecule type" value="Genomic_DNA"/>
</dbReference>
<feature type="transmembrane region" description="Helical" evidence="2">
    <location>
        <begin position="138"/>
        <end position="163"/>
    </location>
</feature>
<dbReference type="InterPro" id="IPR011990">
    <property type="entry name" value="TPR-like_helical_dom_sf"/>
</dbReference>
<dbReference type="InParanoid" id="A0A7G1G9M6"/>
<gene>
    <name evidence="3" type="ORF">OSSY52_20850</name>
</gene>
<dbReference type="RefSeq" id="WP_190614806.1">
    <property type="nucleotide sequence ID" value="NZ_AP018712.1"/>
</dbReference>
<sequence>MGWKNKLVLFLIIILFVISFGNYQTAYNYYLSGIKAYRAGSYKMSETLLEKALSISSKIEQDIPEIKLYIGIDAFHNEEYEKAKIYLSQFPDNALALEILKNIKENNLTEKLNFDSFKLDKSQPTPQSTDTKKEKFNFVSFIMITLIVFLLSALSGFLVFFVIKKFGFMNSTVEVLSNNENEDNNFQNIKNISIEEVINLKLDNVENIWNKSKALKKLLNEVEGNPQQNLENDEDIENMDKNISQNLEETTNTKELSSKIDESLKDANIDELENLLDELEGNIENKEEVPEIDNSTDLLSENVEEDDDEEREKFLKEKQEVEEKLKTVETAIEPDKTMKKNYESFLKEETSEFEKEAYLANGFNSIVEDIEKDNTNNGSKVYSKIQLEKMFKTLFFELNNEENIL</sequence>
<evidence type="ECO:0000313" key="4">
    <source>
        <dbReference type="Proteomes" id="UP000516361"/>
    </source>
</evidence>